<keyword evidence="1" id="KW-0812">Transmembrane</keyword>
<keyword evidence="3" id="KW-1185">Reference proteome</keyword>
<dbReference type="Proteomes" id="UP001596020">
    <property type="component" value="Unassembled WGS sequence"/>
</dbReference>
<evidence type="ECO:0000313" key="3">
    <source>
        <dbReference type="Proteomes" id="UP001596020"/>
    </source>
</evidence>
<name>A0ABV9K799_9PORP</name>
<feature type="transmembrane region" description="Helical" evidence="1">
    <location>
        <begin position="50"/>
        <end position="69"/>
    </location>
</feature>
<protein>
    <submittedName>
        <fullName evidence="2">Uncharacterized protein</fullName>
    </submittedName>
</protein>
<evidence type="ECO:0000256" key="1">
    <source>
        <dbReference type="SAM" id="Phobius"/>
    </source>
</evidence>
<dbReference type="EMBL" id="JBHSGO010000169">
    <property type="protein sequence ID" value="MFC4666060.1"/>
    <property type="molecule type" value="Genomic_DNA"/>
</dbReference>
<reference evidence="3" key="1">
    <citation type="journal article" date="2019" name="Int. J. Syst. Evol. Microbiol.">
        <title>The Global Catalogue of Microorganisms (GCM) 10K type strain sequencing project: providing services to taxonomists for standard genome sequencing and annotation.</title>
        <authorList>
            <consortium name="The Broad Institute Genomics Platform"/>
            <consortium name="The Broad Institute Genome Sequencing Center for Infectious Disease"/>
            <person name="Wu L."/>
            <person name="Ma J."/>
        </authorList>
    </citation>
    <scope>NUCLEOTIDE SEQUENCE [LARGE SCALE GENOMIC DNA]</scope>
    <source>
        <strain evidence="3">CGMCC 4.7357</strain>
    </source>
</reference>
<accession>A0ABV9K799</accession>
<dbReference type="RefSeq" id="WP_380078758.1">
    <property type="nucleotide sequence ID" value="NZ_JBHSGO010000169.1"/>
</dbReference>
<sequence length="135" mass="15907">MAEKSNNNTDKEQLKDHLSAEYFDTLNDRIMERIDSMEKMTEERPKSFKVIFKPILYMAASFLLVMGGVKMLQWTVKDHQSQEIASKDLSHQDEDEYYDYFMTVYDDAVLDDLMTEKFDSVSSQPLDDDQMSYNQ</sequence>
<proteinExistence type="predicted"/>
<keyword evidence="1" id="KW-1133">Transmembrane helix</keyword>
<organism evidence="2 3">
    <name type="scientific">Falsiporphyromonas endometrii</name>
    <dbReference type="NCBI Taxonomy" id="1387297"/>
    <lineage>
        <taxon>Bacteria</taxon>
        <taxon>Pseudomonadati</taxon>
        <taxon>Bacteroidota</taxon>
        <taxon>Bacteroidia</taxon>
        <taxon>Bacteroidales</taxon>
        <taxon>Porphyromonadaceae</taxon>
        <taxon>Falsiporphyromonas</taxon>
    </lineage>
</organism>
<evidence type="ECO:0000313" key="2">
    <source>
        <dbReference type="EMBL" id="MFC4666060.1"/>
    </source>
</evidence>
<keyword evidence="1" id="KW-0472">Membrane</keyword>
<comment type="caution">
    <text evidence="2">The sequence shown here is derived from an EMBL/GenBank/DDBJ whole genome shotgun (WGS) entry which is preliminary data.</text>
</comment>
<gene>
    <name evidence="2" type="ORF">ACFO3G_05535</name>
</gene>